<comment type="function">
    <text evidence="9">Extracellular zinc metalloprotease.</text>
</comment>
<comment type="subcellular location">
    <subcellularLocation>
        <location evidence="9">Secreted</location>
    </subcellularLocation>
</comment>
<dbReference type="GO" id="GO:0005576">
    <property type="term" value="C:extracellular region"/>
    <property type="evidence" value="ECO:0007669"/>
    <property type="project" value="UniProtKB-SubCell"/>
</dbReference>
<gene>
    <name evidence="13" type="ORF">F7Q92_03665</name>
</gene>
<dbReference type="Pfam" id="PF01447">
    <property type="entry name" value="Peptidase_M4"/>
    <property type="match status" value="1"/>
</dbReference>
<dbReference type="InterPro" id="IPR050728">
    <property type="entry name" value="Zinc_Metalloprotease_M4"/>
</dbReference>
<evidence type="ECO:0000256" key="6">
    <source>
        <dbReference type="ARBA" id="ARBA00022833"/>
    </source>
</evidence>
<evidence type="ECO:0000256" key="3">
    <source>
        <dbReference type="ARBA" id="ARBA00022723"/>
    </source>
</evidence>
<dbReference type="EMBL" id="VZPB01000005">
    <property type="protein sequence ID" value="KAB0584618.1"/>
    <property type="molecule type" value="Genomic_DNA"/>
</dbReference>
<evidence type="ECO:0000256" key="7">
    <source>
        <dbReference type="ARBA" id="ARBA00023049"/>
    </source>
</evidence>
<evidence type="ECO:0000256" key="5">
    <source>
        <dbReference type="ARBA" id="ARBA00022801"/>
    </source>
</evidence>
<dbReference type="Gene3D" id="3.10.170.10">
    <property type="match status" value="1"/>
</dbReference>
<dbReference type="Gene3D" id="3.10.450.490">
    <property type="match status" value="1"/>
</dbReference>
<evidence type="ECO:0000259" key="10">
    <source>
        <dbReference type="Pfam" id="PF01447"/>
    </source>
</evidence>
<accession>A0A643FFQ5</accession>
<dbReference type="Gene3D" id="1.10.390.10">
    <property type="entry name" value="Neutral Protease Domain 2"/>
    <property type="match status" value="1"/>
</dbReference>
<evidence type="ECO:0000256" key="4">
    <source>
        <dbReference type="ARBA" id="ARBA00022729"/>
    </source>
</evidence>
<keyword evidence="14" id="KW-1185">Reference proteome</keyword>
<dbReference type="GO" id="GO:0046872">
    <property type="term" value="F:metal ion binding"/>
    <property type="evidence" value="ECO:0007669"/>
    <property type="project" value="UniProtKB-UniRule"/>
</dbReference>
<dbReference type="InterPro" id="IPR023612">
    <property type="entry name" value="Peptidase_M4"/>
</dbReference>
<organism evidence="13 14">
    <name type="scientific">Ideonella dechloratans</name>
    <dbReference type="NCBI Taxonomy" id="36863"/>
    <lineage>
        <taxon>Bacteria</taxon>
        <taxon>Pseudomonadati</taxon>
        <taxon>Pseudomonadota</taxon>
        <taxon>Betaproteobacteria</taxon>
        <taxon>Burkholderiales</taxon>
        <taxon>Sphaerotilaceae</taxon>
        <taxon>Ideonella</taxon>
    </lineage>
</organism>
<dbReference type="InterPro" id="IPR013856">
    <property type="entry name" value="Peptidase_M4_domain"/>
</dbReference>
<dbReference type="CDD" id="cd09597">
    <property type="entry name" value="M4_TLP"/>
    <property type="match status" value="1"/>
</dbReference>
<keyword evidence="2 9" id="KW-0645">Protease</keyword>
<comment type="cofactor">
    <cofactor evidence="9">
        <name>Zn(2+)</name>
        <dbReference type="ChEBI" id="CHEBI:29105"/>
    </cofactor>
</comment>
<dbReference type="Gene3D" id="3.10.450.40">
    <property type="match status" value="1"/>
</dbReference>
<feature type="domain" description="Peptidase M4" evidence="10">
    <location>
        <begin position="196"/>
        <end position="340"/>
    </location>
</feature>
<evidence type="ECO:0000259" key="12">
    <source>
        <dbReference type="Pfam" id="PF07504"/>
    </source>
</evidence>
<dbReference type="InterPro" id="IPR001570">
    <property type="entry name" value="Peptidase_M4_C_domain"/>
</dbReference>
<keyword evidence="4 9" id="KW-0732">Signal</keyword>
<comment type="similarity">
    <text evidence="1 9">Belongs to the peptidase M4 family.</text>
</comment>
<dbReference type="EC" id="3.4.24.-" evidence="9"/>
<dbReference type="PANTHER" id="PTHR33794">
    <property type="entry name" value="BACILLOLYSIN"/>
    <property type="match status" value="1"/>
</dbReference>
<dbReference type="AlphaFoldDB" id="A0A643FFQ5"/>
<keyword evidence="5 9" id="KW-0378">Hydrolase</keyword>
<dbReference type="RefSeq" id="WP_151122579.1">
    <property type="nucleotide sequence ID" value="NZ_CP088081.1"/>
</dbReference>
<evidence type="ECO:0000259" key="11">
    <source>
        <dbReference type="Pfam" id="PF02868"/>
    </source>
</evidence>
<feature type="active site" evidence="8">
    <location>
        <position position="333"/>
    </location>
</feature>
<dbReference type="GO" id="GO:0006508">
    <property type="term" value="P:proteolysis"/>
    <property type="evidence" value="ECO:0007669"/>
    <property type="project" value="UniProtKB-KW"/>
</dbReference>
<feature type="domain" description="FTP" evidence="12">
    <location>
        <begin position="55"/>
        <end position="103"/>
    </location>
</feature>
<name>A0A643FFQ5_IDEDE</name>
<keyword evidence="3" id="KW-0479">Metal-binding</keyword>
<evidence type="ECO:0000256" key="8">
    <source>
        <dbReference type="PIRSR" id="PIRSR623612-1"/>
    </source>
</evidence>
<evidence type="ECO:0000256" key="1">
    <source>
        <dbReference type="ARBA" id="ARBA00009388"/>
    </source>
</evidence>
<dbReference type="InterPro" id="IPR027268">
    <property type="entry name" value="Peptidase_M4/M1_CTD_sf"/>
</dbReference>
<feature type="signal peptide" evidence="9">
    <location>
        <begin position="1"/>
        <end position="24"/>
    </location>
</feature>
<feature type="chain" id="PRO_5025080618" description="Neutral metalloproteinase" evidence="9">
    <location>
        <begin position="25"/>
        <end position="520"/>
    </location>
</feature>
<dbReference type="Proteomes" id="UP000430120">
    <property type="component" value="Unassembled WGS sequence"/>
</dbReference>
<evidence type="ECO:0000313" key="14">
    <source>
        <dbReference type="Proteomes" id="UP000430120"/>
    </source>
</evidence>
<dbReference type="PRINTS" id="PR00730">
    <property type="entry name" value="THERMOLYSIN"/>
</dbReference>
<dbReference type="GO" id="GO:0004222">
    <property type="term" value="F:metalloendopeptidase activity"/>
    <property type="evidence" value="ECO:0007669"/>
    <property type="project" value="UniProtKB-UniRule"/>
</dbReference>
<dbReference type="Pfam" id="PF07504">
    <property type="entry name" value="FTP"/>
    <property type="match status" value="1"/>
</dbReference>
<proteinExistence type="inferred from homology"/>
<protein>
    <recommendedName>
        <fullName evidence="9">Neutral metalloproteinase</fullName>
        <ecNumber evidence="9">3.4.24.-</ecNumber>
    </recommendedName>
</protein>
<reference evidence="13 14" key="1">
    <citation type="submission" date="2019-09" db="EMBL/GenBank/DDBJ databases">
        <title>Draft genome sequences of 48 bacterial type strains from the CCUG.</title>
        <authorList>
            <person name="Tunovic T."/>
            <person name="Pineiro-Iglesias B."/>
            <person name="Unosson C."/>
            <person name="Inganas E."/>
            <person name="Ohlen M."/>
            <person name="Cardew S."/>
            <person name="Jensie-Markopoulos S."/>
            <person name="Salva-Serra F."/>
            <person name="Jaen-Luchoro D."/>
            <person name="Karlsson R."/>
            <person name="Svensson-Stadler L."/>
            <person name="Chun J."/>
            <person name="Moore E."/>
        </authorList>
    </citation>
    <scope>NUCLEOTIDE SEQUENCE [LARGE SCALE GENOMIC DNA]</scope>
    <source>
        <strain evidence="13 14">CCUG 30977</strain>
    </source>
</reference>
<feature type="domain" description="Peptidase M4 C-terminal" evidence="11">
    <location>
        <begin position="343"/>
        <end position="518"/>
    </location>
</feature>
<dbReference type="Pfam" id="PF02868">
    <property type="entry name" value="Peptidase_M4_C"/>
    <property type="match status" value="1"/>
</dbReference>
<dbReference type="PANTHER" id="PTHR33794:SF1">
    <property type="entry name" value="BACILLOLYSIN"/>
    <property type="match status" value="1"/>
</dbReference>
<dbReference type="SUPFAM" id="SSF55486">
    <property type="entry name" value="Metalloproteases ('zincins'), catalytic domain"/>
    <property type="match status" value="1"/>
</dbReference>
<evidence type="ECO:0000313" key="13">
    <source>
        <dbReference type="EMBL" id="KAB0584618.1"/>
    </source>
</evidence>
<keyword evidence="7 9" id="KW-0482">Metalloprotease</keyword>
<sequence>MKTFALRAVAAAALALSLGAPAFAAAPSADHPAVQRALAHLGGVAFQKAHGTGRDGFVARDLVVDADGAEHVRFDRTFAGLRVIGGDLVVHSRGDGSFRGVSQTLRDLIQIDLKPVVFAQAAQREALAQFGAKNGAVQSAELVVYAREGKPQLAWDVRVNGVREDGTPSEAHLIVAATDKVLLDRWDDIQTIDDVGTGKTLYSGNVSLHDQLSGSTYTLKDSTRGNHYVVSMNNGTSTETTYTATDNIWGNNAESSSETVAADAAYGQNMTWDYYLNTFGRNGIANDGAGARSRVHYSSNYDNAYWSDSCFCMTYGDGSTLNPLVSLDVAGHEMTHGVTSRTANLTYSRESGGLNEATSDIMGTMVEYYANNASDTPDYLIGEELYNTTGKALRYMYQPSKDGASADCWYTGLKRLDVHYSSGPANHFYYMLAEGTTAGSPSKTCKSGNTKTATGTGTLVGIGRDKAAKIWYRALTVYMTSSTNYAAARAATISAATDLYGAASTEVAAVKAAWSAILVN</sequence>
<comment type="caution">
    <text evidence="13">The sequence shown here is derived from an EMBL/GenBank/DDBJ whole genome shotgun (WGS) entry which is preliminary data.</text>
</comment>
<dbReference type="InterPro" id="IPR011096">
    <property type="entry name" value="FTP_domain"/>
</dbReference>
<evidence type="ECO:0000256" key="2">
    <source>
        <dbReference type="ARBA" id="ARBA00022670"/>
    </source>
</evidence>
<evidence type="ECO:0000256" key="9">
    <source>
        <dbReference type="RuleBase" id="RU366073"/>
    </source>
</evidence>
<dbReference type="OrthoDB" id="5378341at2"/>
<keyword evidence="6 9" id="KW-0862">Zinc</keyword>
<feature type="active site" description="Proton donor" evidence="8">
    <location>
        <position position="419"/>
    </location>
</feature>
<keyword evidence="9" id="KW-0964">Secreted</keyword>